<dbReference type="PANTHER" id="PTHR12048:SF0">
    <property type="entry name" value="CCAAT_ENHANCER-BINDING PROTEIN ZETA"/>
    <property type="match status" value="1"/>
</dbReference>
<feature type="compositionally biased region" description="Basic residues" evidence="2">
    <location>
        <begin position="516"/>
        <end position="528"/>
    </location>
</feature>
<comment type="caution">
    <text evidence="4">The sequence shown here is derived from an EMBL/GenBank/DDBJ whole genome shotgun (WGS) entry which is preliminary data.</text>
</comment>
<dbReference type="InterPro" id="IPR016024">
    <property type="entry name" value="ARM-type_fold"/>
</dbReference>
<dbReference type="EMBL" id="CAJMWZ010000114">
    <property type="protein sequence ID" value="CAE6411570.1"/>
    <property type="molecule type" value="Genomic_DNA"/>
</dbReference>
<evidence type="ECO:0000313" key="4">
    <source>
        <dbReference type="EMBL" id="CAE6411570.1"/>
    </source>
</evidence>
<evidence type="ECO:0000256" key="2">
    <source>
        <dbReference type="SAM" id="MobiDB-lite"/>
    </source>
</evidence>
<comment type="similarity">
    <text evidence="1">Belongs to the CBF/MAK21 family.</text>
</comment>
<dbReference type="GO" id="GO:0005634">
    <property type="term" value="C:nucleus"/>
    <property type="evidence" value="ECO:0007669"/>
    <property type="project" value="TreeGrafter"/>
</dbReference>
<evidence type="ECO:0000313" key="5">
    <source>
        <dbReference type="Proteomes" id="UP000663850"/>
    </source>
</evidence>
<feature type="compositionally biased region" description="Acidic residues" evidence="2">
    <location>
        <begin position="989"/>
        <end position="1008"/>
    </location>
</feature>
<gene>
    <name evidence="4" type="ORF">RDB_LOCUS1563</name>
</gene>
<feature type="region of interest" description="Disordered" evidence="2">
    <location>
        <begin position="1"/>
        <end position="198"/>
    </location>
</feature>
<feature type="compositionally biased region" description="Low complexity" evidence="2">
    <location>
        <begin position="171"/>
        <end position="187"/>
    </location>
</feature>
<feature type="compositionally biased region" description="Acidic residues" evidence="2">
    <location>
        <begin position="954"/>
        <end position="973"/>
    </location>
</feature>
<feature type="region of interest" description="Disordered" evidence="2">
    <location>
        <begin position="497"/>
        <end position="529"/>
    </location>
</feature>
<dbReference type="Proteomes" id="UP000663850">
    <property type="component" value="Unassembled WGS sequence"/>
</dbReference>
<organism evidence="4 5">
    <name type="scientific">Rhizoctonia solani</name>
    <dbReference type="NCBI Taxonomy" id="456999"/>
    <lineage>
        <taxon>Eukaryota</taxon>
        <taxon>Fungi</taxon>
        <taxon>Dikarya</taxon>
        <taxon>Basidiomycota</taxon>
        <taxon>Agaricomycotina</taxon>
        <taxon>Agaricomycetes</taxon>
        <taxon>Cantharellales</taxon>
        <taxon>Ceratobasidiaceae</taxon>
        <taxon>Rhizoctonia</taxon>
    </lineage>
</organism>
<dbReference type="InterPro" id="IPR005612">
    <property type="entry name" value="CCAAT-binding_factor"/>
</dbReference>
<accession>A0A8H3AAI1</accession>
<feature type="compositionally biased region" description="Basic residues" evidence="2">
    <location>
        <begin position="8"/>
        <end position="17"/>
    </location>
</feature>
<feature type="compositionally biased region" description="Basic and acidic residues" evidence="2">
    <location>
        <begin position="725"/>
        <end position="739"/>
    </location>
</feature>
<feature type="region of interest" description="Disordered" evidence="2">
    <location>
        <begin position="799"/>
        <end position="820"/>
    </location>
</feature>
<sequence length="1067" mass="117377">MAPTKPAKSIKSKKAGNKSHGSQLKEAVRALGGDDGDVQLLQGIDSDDDGAVSNKSGGKEQMSQNDLQARELAQFVKSLNLPAASTLDEPPSAAKKSIGKGKEKTKEVSGDKVMRKVDGAGEAKPVGKAKRTAEGTGKDKTDKGKQDKKKDKRSKGDANEKPKEPRPKRPLPATSTSTAPTQTTIPTKDATKPSGKKAKLIVTPSPKWYEDLPLLTPSGGTLSESKLSALAARAAALHAADTAAFSESQFGLSSSDAHFLESVLQGGTRSDRLSALSLVVQGAPVHSTRSLEGLRAMASKKGGRGESLKALRAIVDWWVGGGCPDRKLRYFRDQPVTSPDITDAHLIVWHFEDWLKKYFFSILQLLEPLSLDPLPYIRTQTMSLIFTLLKEKSEQEQNLLRLLVNKLGDSDKSAASKSSFHILQLLVPHPSMKGVIIREMTSLVLKKQADHMHARYYGVITLNQFTLAPGDKDIAAALIGLYFQIFEDILGKGESEVPTNEVAEEQAQRRPNARDKARRKDKQRKKGIKGKELGGDGVFAETEDSNAKLIAALITGIHRALPFAKTDTSLFDKHMNTLFRITHSAPFNISIQALVLIEKVSSANKSIYDRFYRTLYDSILDPRLLTSSKQAMYLNLAFKAMKADKSYRRVVAFVKRMLQSLTVHQPPFICGALYLLGEVSYSEGQSDQLLIAYNQLFNATPGLRDLLKDNEVKRNQVTISEDLEDPTRGDGAYDPKKRDPQWANAHRTCLWELLPFLHHYHPSVSLHARQLLTGAQITATADLGLNTLTHFLDRFVYKNPKKPKPRPASVMHPAAHDPDGTRVRLMKDTIDTTPTVNDESFWKKNVKDVPADQLFFHKFFLQKIEKQKARASKAEKRKKDKGEDDSDVSEDGDAEEVEVKDSESSGDDASDGDSEDDEGSELDEEVVWKAMQSSMPELQNAGDDSDDVPSGLDDMSDDNGSESEDSEADQENDSDARDDVSMEGGGMPDDLDGSDEELEFAEDPDDLIELSGGDASSSDEDPVQGKRKKSSAADSKGEKRKKLRRLPTFASAEDYAKMIDEVSEDDI</sequence>
<feature type="compositionally biased region" description="Basic and acidic residues" evidence="2">
    <location>
        <begin position="506"/>
        <end position="515"/>
    </location>
</feature>
<dbReference type="Pfam" id="PF03914">
    <property type="entry name" value="CBF"/>
    <property type="match status" value="1"/>
</dbReference>
<name>A0A8H3AAI1_9AGAM</name>
<feature type="compositionally biased region" description="Basic and acidic residues" evidence="2">
    <location>
        <begin position="131"/>
        <end position="167"/>
    </location>
</feature>
<dbReference type="AlphaFoldDB" id="A0A8H3AAI1"/>
<feature type="region of interest" description="Disordered" evidence="2">
    <location>
        <begin position="717"/>
        <end position="739"/>
    </location>
</feature>
<evidence type="ECO:0000259" key="3">
    <source>
        <dbReference type="Pfam" id="PF03914"/>
    </source>
</evidence>
<feature type="domain" description="CCAAT-binding factor" evidence="3">
    <location>
        <begin position="590"/>
        <end position="768"/>
    </location>
</feature>
<dbReference type="SUPFAM" id="SSF48371">
    <property type="entry name" value="ARM repeat"/>
    <property type="match status" value="1"/>
</dbReference>
<feature type="compositionally biased region" description="Basic and acidic residues" evidence="2">
    <location>
        <begin position="100"/>
        <end position="121"/>
    </location>
</feature>
<dbReference type="PANTHER" id="PTHR12048">
    <property type="entry name" value="CCAAT-BINDING FACTOR-RELATED"/>
    <property type="match status" value="1"/>
</dbReference>
<evidence type="ECO:0000256" key="1">
    <source>
        <dbReference type="ARBA" id="ARBA00007797"/>
    </source>
</evidence>
<feature type="region of interest" description="Disordered" evidence="2">
    <location>
        <begin position="870"/>
        <end position="1046"/>
    </location>
</feature>
<reference evidence="4" key="1">
    <citation type="submission" date="2021-01" db="EMBL/GenBank/DDBJ databases">
        <authorList>
            <person name="Kaushik A."/>
        </authorList>
    </citation>
    <scope>NUCLEOTIDE SEQUENCE</scope>
    <source>
        <strain evidence="4">Type strain: AG8-Rh-89/</strain>
    </source>
</reference>
<dbReference type="InterPro" id="IPR040155">
    <property type="entry name" value="CEBPZ/Mak21-like"/>
</dbReference>
<feature type="compositionally biased region" description="Acidic residues" evidence="2">
    <location>
        <begin position="904"/>
        <end position="925"/>
    </location>
</feature>
<protein>
    <recommendedName>
        <fullName evidence="3">CCAAT-binding factor domain-containing protein</fullName>
    </recommendedName>
</protein>
<feature type="compositionally biased region" description="Acidic residues" evidence="2">
    <location>
        <begin position="883"/>
        <end position="896"/>
    </location>
</feature>
<proteinExistence type="inferred from homology"/>
<feature type="compositionally biased region" description="Polar residues" evidence="2">
    <location>
        <begin position="53"/>
        <end position="67"/>
    </location>
</feature>